<organism evidence="1 2">
    <name type="scientific">Schistosoma mansoni</name>
    <name type="common">Blood fluke</name>
    <dbReference type="NCBI Taxonomy" id="6183"/>
    <lineage>
        <taxon>Eukaryota</taxon>
        <taxon>Metazoa</taxon>
        <taxon>Spiralia</taxon>
        <taxon>Lophotrochozoa</taxon>
        <taxon>Platyhelminthes</taxon>
        <taxon>Trematoda</taxon>
        <taxon>Digenea</taxon>
        <taxon>Strigeidida</taxon>
        <taxon>Schistosomatoidea</taxon>
        <taxon>Schistosomatidae</taxon>
        <taxon>Schistosoma</taxon>
    </lineage>
</organism>
<reference evidence="2" key="2">
    <citation type="submission" date="2019-11" db="UniProtKB">
        <authorList>
            <consortium name="WormBaseParasite"/>
        </authorList>
    </citation>
    <scope>IDENTIFICATION</scope>
    <source>
        <strain evidence="2">Puerto Rican</strain>
    </source>
</reference>
<dbReference type="Proteomes" id="UP000008854">
    <property type="component" value="Unassembled WGS sequence"/>
</dbReference>
<protein>
    <submittedName>
        <fullName evidence="2">Uncharacterized protein</fullName>
    </submittedName>
</protein>
<reference evidence="1" key="1">
    <citation type="journal article" date="2012" name="PLoS Negl. Trop. Dis.">
        <title>A systematically improved high quality genome and transcriptome of the human blood fluke Schistosoma mansoni.</title>
        <authorList>
            <person name="Protasio A.V."/>
            <person name="Tsai I.J."/>
            <person name="Babbage A."/>
            <person name="Nichol S."/>
            <person name="Hunt M."/>
            <person name="Aslett M.A."/>
            <person name="De Silva N."/>
            <person name="Velarde G.S."/>
            <person name="Anderson T.J."/>
            <person name="Clark R.C."/>
            <person name="Davidson C."/>
            <person name="Dillon G.P."/>
            <person name="Holroyd N.E."/>
            <person name="LoVerde P.T."/>
            <person name="Lloyd C."/>
            <person name="McQuillan J."/>
            <person name="Oliveira G."/>
            <person name="Otto T.D."/>
            <person name="Parker-Manuel S.J."/>
            <person name="Quail M.A."/>
            <person name="Wilson R.A."/>
            <person name="Zerlotini A."/>
            <person name="Dunne D.W."/>
            <person name="Berriman M."/>
        </authorList>
    </citation>
    <scope>NUCLEOTIDE SEQUENCE [LARGE SCALE GENOMIC DNA]</scope>
    <source>
        <strain evidence="1">Puerto Rican</strain>
    </source>
</reference>
<name>A0A5K4FCU1_SCHMA</name>
<evidence type="ECO:0000313" key="2">
    <source>
        <dbReference type="WBParaSite" id="Smp_334910.1"/>
    </source>
</evidence>
<keyword evidence="1" id="KW-1185">Reference proteome</keyword>
<proteinExistence type="predicted"/>
<dbReference type="InParanoid" id="A0A5K4FCU1"/>
<dbReference type="AlphaFoldDB" id="A0A5K4FCU1"/>
<dbReference type="WBParaSite" id="Smp_334910.1">
    <property type="protein sequence ID" value="Smp_334910.1"/>
    <property type="gene ID" value="Smp_334910"/>
</dbReference>
<sequence length="98" mass="11242">MINSIKCYECNNCTKITDNIPVLSQCRRCLVNKTQTGIIRSCIQSCPLITLRECRQNSVKCCKKDLCNFANLLVSNNMYITSVVPLMMIRCIKLFEKL</sequence>
<evidence type="ECO:0000313" key="1">
    <source>
        <dbReference type="Proteomes" id="UP000008854"/>
    </source>
</evidence>
<accession>A0A5K4FCU1</accession>